<protein>
    <submittedName>
        <fullName evidence="7">FAD dependent oxidoreductase</fullName>
    </submittedName>
</protein>
<dbReference type="InterPro" id="IPR045170">
    <property type="entry name" value="MTOX"/>
</dbReference>
<dbReference type="EMBL" id="JAQJAN010000009">
    <property type="protein sequence ID" value="KAJ5720106.1"/>
    <property type="molecule type" value="Genomic_DNA"/>
</dbReference>
<comment type="caution">
    <text evidence="7">The sequence shown here is derived from an EMBL/GenBank/DDBJ whole genome shotgun (WGS) entry which is preliminary data.</text>
</comment>
<evidence type="ECO:0000256" key="3">
    <source>
        <dbReference type="ARBA" id="ARBA00022630"/>
    </source>
</evidence>
<dbReference type="GO" id="GO:0050660">
    <property type="term" value="F:flavin adenine dinucleotide binding"/>
    <property type="evidence" value="ECO:0007669"/>
    <property type="project" value="InterPro"/>
</dbReference>
<dbReference type="SUPFAM" id="SSF51905">
    <property type="entry name" value="FAD/NAD(P)-binding domain"/>
    <property type="match status" value="1"/>
</dbReference>
<evidence type="ECO:0000259" key="6">
    <source>
        <dbReference type="Pfam" id="PF01266"/>
    </source>
</evidence>
<dbReference type="PANTHER" id="PTHR10961">
    <property type="entry name" value="PEROXISOMAL SARCOSINE OXIDASE"/>
    <property type="match status" value="1"/>
</dbReference>
<dbReference type="Pfam" id="PF01266">
    <property type="entry name" value="DAO"/>
    <property type="match status" value="1"/>
</dbReference>
<dbReference type="InterPro" id="IPR036188">
    <property type="entry name" value="FAD/NAD-bd_sf"/>
</dbReference>
<accession>A0AAD6HKE1</accession>
<sequence length="430" mass="47848">MEPSTEPEVLIIGAGVFGISTAYHLAKRSSNPSSITMLDRAPPPSGDAASTDINKIVRADYSSPLYMELAFEAIEAWQNDPLFANAGVYHQSGWIAMNERGSDLAERIRHNFKTSGRPDPTRDMTEEEVRQSWGGILKDAKMDAFESYYFNPSAGWADAGSAVKIMAEEAIRLGVQYKVGEARRLVLGDHGVKGVQTSTGEIYTAKKIVLATGAWTSQLMLPTEDELEMTGKASMESQLTAAGICVAHFQLSPQEQSLYDQLPVYVYGEEGETFPPTASGLLKFTNTASFKNTIQTESGRTISVPPPKNQRDVPEALRREFLDSIRGRLPQFFTPDRQVDYYRLCWDAITPEQHPLITQHPYPQLSNLYLAVGGSFHCWKFLPTIGHYVVNVVHGVGNGADRDKIWGWKKEQQGRGVHDSLIPDRELRDY</sequence>
<dbReference type="GO" id="GO:0051698">
    <property type="term" value="F:saccharopine oxidase activity"/>
    <property type="evidence" value="ECO:0007669"/>
    <property type="project" value="TreeGrafter"/>
</dbReference>
<dbReference type="Gene3D" id="3.30.9.10">
    <property type="entry name" value="D-Amino Acid Oxidase, subunit A, domain 2"/>
    <property type="match status" value="1"/>
</dbReference>
<name>A0AAD6HKE1_9EURO</name>
<proteinExistence type="inferred from homology"/>
<evidence type="ECO:0000256" key="2">
    <source>
        <dbReference type="ARBA" id="ARBA00010989"/>
    </source>
</evidence>
<keyword evidence="5" id="KW-0560">Oxidoreductase</keyword>
<keyword evidence="4" id="KW-0274">FAD</keyword>
<dbReference type="GO" id="GO:0008115">
    <property type="term" value="F:sarcosine oxidase activity"/>
    <property type="evidence" value="ECO:0007669"/>
    <property type="project" value="TreeGrafter"/>
</dbReference>
<keyword evidence="3" id="KW-0285">Flavoprotein</keyword>
<evidence type="ECO:0000256" key="4">
    <source>
        <dbReference type="ARBA" id="ARBA00022827"/>
    </source>
</evidence>
<dbReference type="Proteomes" id="UP001215712">
    <property type="component" value="Unassembled WGS sequence"/>
</dbReference>
<organism evidence="7 8">
    <name type="scientific">Penicillium malachiteum</name>
    <dbReference type="NCBI Taxonomy" id="1324776"/>
    <lineage>
        <taxon>Eukaryota</taxon>
        <taxon>Fungi</taxon>
        <taxon>Dikarya</taxon>
        <taxon>Ascomycota</taxon>
        <taxon>Pezizomycotina</taxon>
        <taxon>Eurotiomycetes</taxon>
        <taxon>Eurotiomycetidae</taxon>
        <taxon>Eurotiales</taxon>
        <taxon>Aspergillaceae</taxon>
        <taxon>Penicillium</taxon>
    </lineage>
</organism>
<gene>
    <name evidence="7" type="ORF">N7493_006984</name>
</gene>
<keyword evidence="8" id="KW-1185">Reference proteome</keyword>
<evidence type="ECO:0000256" key="5">
    <source>
        <dbReference type="ARBA" id="ARBA00023002"/>
    </source>
</evidence>
<evidence type="ECO:0000256" key="1">
    <source>
        <dbReference type="ARBA" id="ARBA00001974"/>
    </source>
</evidence>
<evidence type="ECO:0000313" key="7">
    <source>
        <dbReference type="EMBL" id="KAJ5720106.1"/>
    </source>
</evidence>
<reference evidence="7" key="2">
    <citation type="submission" date="2023-01" db="EMBL/GenBank/DDBJ databases">
        <authorList>
            <person name="Petersen C."/>
        </authorList>
    </citation>
    <scope>NUCLEOTIDE SEQUENCE</scope>
    <source>
        <strain evidence="7">IBT 17514</strain>
    </source>
</reference>
<evidence type="ECO:0000313" key="8">
    <source>
        <dbReference type="Proteomes" id="UP001215712"/>
    </source>
</evidence>
<reference evidence="7" key="1">
    <citation type="journal article" date="2023" name="IMA Fungus">
        <title>Comparative genomic study of the Penicillium genus elucidates a diverse pangenome and 15 lateral gene transfer events.</title>
        <authorList>
            <person name="Petersen C."/>
            <person name="Sorensen T."/>
            <person name="Nielsen M.R."/>
            <person name="Sondergaard T.E."/>
            <person name="Sorensen J.L."/>
            <person name="Fitzpatrick D.A."/>
            <person name="Frisvad J.C."/>
            <person name="Nielsen K.L."/>
        </authorList>
    </citation>
    <scope>NUCLEOTIDE SEQUENCE</scope>
    <source>
        <strain evidence="7">IBT 17514</strain>
    </source>
</reference>
<comment type="cofactor">
    <cofactor evidence="1">
        <name>FAD</name>
        <dbReference type="ChEBI" id="CHEBI:57692"/>
    </cofactor>
</comment>
<dbReference type="PANTHER" id="PTHR10961:SF37">
    <property type="entry name" value="FAD DEPENDENT OXIDOREDUCTASE DOMAIN-CONTAINING PROTEIN"/>
    <property type="match status" value="1"/>
</dbReference>
<dbReference type="AlphaFoldDB" id="A0AAD6HKE1"/>
<feature type="domain" description="FAD dependent oxidoreductase" evidence="6">
    <location>
        <begin position="9"/>
        <end position="390"/>
    </location>
</feature>
<comment type="similarity">
    <text evidence="2">Belongs to the MSOX/MTOX family.</text>
</comment>
<dbReference type="Gene3D" id="3.50.50.60">
    <property type="entry name" value="FAD/NAD(P)-binding domain"/>
    <property type="match status" value="1"/>
</dbReference>
<dbReference type="InterPro" id="IPR006076">
    <property type="entry name" value="FAD-dep_OxRdtase"/>
</dbReference>